<dbReference type="PROSITE" id="PS50294">
    <property type="entry name" value="WD_REPEATS_REGION"/>
    <property type="match status" value="6"/>
</dbReference>
<dbReference type="AlphaFoldDB" id="A0A8S1V2Z2"/>
<feature type="repeat" description="WD" evidence="1">
    <location>
        <begin position="415"/>
        <end position="456"/>
    </location>
</feature>
<dbReference type="EMBL" id="CAJJDP010000058">
    <property type="protein sequence ID" value="CAD8171768.1"/>
    <property type="molecule type" value="Genomic_DNA"/>
</dbReference>
<dbReference type="PROSITE" id="PS00678">
    <property type="entry name" value="WD_REPEATS_1"/>
    <property type="match status" value="5"/>
</dbReference>
<dbReference type="PANTHER" id="PTHR45333:SF1">
    <property type="entry name" value="CHROMOSOME UNDETERMINED SCAFFOLD_625, WHOLE GENOME SHOTGUN SEQUENCE"/>
    <property type="match status" value="1"/>
</dbReference>
<feature type="repeat" description="WD" evidence="1">
    <location>
        <begin position="457"/>
        <end position="498"/>
    </location>
</feature>
<dbReference type="InterPro" id="IPR001680">
    <property type="entry name" value="WD40_rpt"/>
</dbReference>
<keyword evidence="1" id="KW-0853">WD repeat</keyword>
<feature type="repeat" description="WD" evidence="1">
    <location>
        <begin position="652"/>
        <end position="686"/>
    </location>
</feature>
<dbReference type="Pfam" id="PF00400">
    <property type="entry name" value="WD40"/>
    <property type="match status" value="7"/>
</dbReference>
<dbReference type="InterPro" id="IPR019775">
    <property type="entry name" value="WD40_repeat_CS"/>
</dbReference>
<reference evidence="3" key="1">
    <citation type="submission" date="2021-01" db="EMBL/GenBank/DDBJ databases">
        <authorList>
            <consortium name="Genoscope - CEA"/>
            <person name="William W."/>
        </authorList>
    </citation>
    <scope>NUCLEOTIDE SEQUENCE</scope>
</reference>
<feature type="coiled-coil region" evidence="2">
    <location>
        <begin position="140"/>
        <end position="171"/>
    </location>
</feature>
<evidence type="ECO:0000256" key="2">
    <source>
        <dbReference type="SAM" id="Coils"/>
    </source>
</evidence>
<dbReference type="PROSITE" id="PS50082">
    <property type="entry name" value="WD_REPEATS_2"/>
    <property type="match status" value="7"/>
</dbReference>
<keyword evidence="2" id="KW-0175">Coiled coil</keyword>
<protein>
    <recommendedName>
        <fullName evidence="5">WD-40 repeat protein</fullName>
    </recommendedName>
</protein>
<feature type="repeat" description="WD" evidence="1">
    <location>
        <begin position="373"/>
        <end position="414"/>
    </location>
</feature>
<feature type="repeat" description="WD" evidence="1">
    <location>
        <begin position="499"/>
        <end position="540"/>
    </location>
</feature>
<evidence type="ECO:0008006" key="5">
    <source>
        <dbReference type="Google" id="ProtNLM"/>
    </source>
</evidence>
<dbReference type="SMART" id="SM00320">
    <property type="entry name" value="WD40"/>
    <property type="match status" value="7"/>
</dbReference>
<dbReference type="Proteomes" id="UP000683925">
    <property type="component" value="Unassembled WGS sequence"/>
</dbReference>
<sequence length="769" mass="88245">MNCTYHTDNQVSMICIAPHKCQCQRKLCVECQFNHGVDVKHAVPIKIFQEMVKKKLREYNLDETSEITKQKNNFKLMFSQTQSMMKKIWEQLSESFKHIYNLIEKKNKSYSNLINENTNLAETSFSDLEQIVSILEGKILDDWKDEKKSYLIKLQEEQHQFEQDLNSFVEKLKRKIIIPIQNITQDLISVYERKEDLYEILAQTKKYDELFLNEIIELLKKEKVTDCFQYLSSKRNKYQPGYNFIICLIKNISEIDFNKQNYSAFNYEQIRKDLIKKIDQDKHIRNFLKFLVQLTAIDQRFIKCGSNSLNLLVELKVNLREQSFENIRIKIPLQCNFNGSEFDNVDISGMNLNQASLFDCKWRNVQIHGLSKLDGHSNYVSSVCFSPDGYTLASGSYDHSIGLWDLKTGQQQAKLNGHSHYVMSVYFSPDGTTLASGSEDESIRLWDVKTGQQKLELKGHDATVWSVCFSPDGTTLASGSSDNSIRLWDVQTGQQKAKLDGHSHYVRSICFSPDGITLASGSSDKSIRLWDIKTEQQKAKLDGHSHYVMSVCFSPDGTTLASGSSDNSIRLWNVITGYQKLKLEAHDAMFGQFVFLLMTGQQKLELTVHDATVWSICFSPDGTTLASGSSDKSIRLFDVNTKQQEVKLDGHINLVYFFPDGITLASRSSDNSIRLWNVKTAKEILPQDNFYKDLLSQFKWPIQTTSILKNDEIDHTILRICQNPILEAKGALILKGEFVNDQGQDLKLLLKSKGSCILESQTQFQKQQH</sequence>
<evidence type="ECO:0000256" key="1">
    <source>
        <dbReference type="PROSITE-ProRule" id="PRU00221"/>
    </source>
</evidence>
<proteinExistence type="predicted"/>
<feature type="repeat" description="WD" evidence="1">
    <location>
        <begin position="541"/>
        <end position="574"/>
    </location>
</feature>
<keyword evidence="4" id="KW-1185">Reference proteome</keyword>
<evidence type="ECO:0000313" key="4">
    <source>
        <dbReference type="Proteomes" id="UP000683925"/>
    </source>
</evidence>
<dbReference type="OrthoDB" id="400at2759"/>
<dbReference type="CDD" id="cd00200">
    <property type="entry name" value="WD40"/>
    <property type="match status" value="1"/>
</dbReference>
<gene>
    <name evidence="3" type="ORF">POCTA_138.1.T0590009</name>
</gene>
<feature type="repeat" description="WD" evidence="1">
    <location>
        <begin position="606"/>
        <end position="647"/>
    </location>
</feature>
<dbReference type="PANTHER" id="PTHR45333">
    <property type="entry name" value="MEMBRANE PROTEIN-RELATED"/>
    <property type="match status" value="1"/>
</dbReference>
<comment type="caution">
    <text evidence="3">The sequence shown here is derived from an EMBL/GenBank/DDBJ whole genome shotgun (WGS) entry which is preliminary data.</text>
</comment>
<evidence type="ECO:0000313" key="3">
    <source>
        <dbReference type="EMBL" id="CAD8171768.1"/>
    </source>
</evidence>
<accession>A0A8S1V2Z2</accession>
<name>A0A8S1V2Z2_PAROT</name>
<organism evidence="3 4">
    <name type="scientific">Paramecium octaurelia</name>
    <dbReference type="NCBI Taxonomy" id="43137"/>
    <lineage>
        <taxon>Eukaryota</taxon>
        <taxon>Sar</taxon>
        <taxon>Alveolata</taxon>
        <taxon>Ciliophora</taxon>
        <taxon>Intramacronucleata</taxon>
        <taxon>Oligohymenophorea</taxon>
        <taxon>Peniculida</taxon>
        <taxon>Parameciidae</taxon>
        <taxon>Paramecium</taxon>
    </lineage>
</organism>